<keyword evidence="2" id="KW-1185">Reference proteome</keyword>
<evidence type="ECO:0000313" key="2">
    <source>
        <dbReference type="Proteomes" id="UP000031668"/>
    </source>
</evidence>
<proteinExistence type="predicted"/>
<organism evidence="1 2">
    <name type="scientific">Thelohanellus kitauei</name>
    <name type="common">Myxosporean</name>
    <dbReference type="NCBI Taxonomy" id="669202"/>
    <lineage>
        <taxon>Eukaryota</taxon>
        <taxon>Metazoa</taxon>
        <taxon>Cnidaria</taxon>
        <taxon>Myxozoa</taxon>
        <taxon>Myxosporea</taxon>
        <taxon>Bivalvulida</taxon>
        <taxon>Platysporina</taxon>
        <taxon>Myxobolidae</taxon>
        <taxon>Thelohanellus</taxon>
    </lineage>
</organism>
<dbReference type="OrthoDB" id="6130485at2759"/>
<dbReference type="EMBL" id="JWZT01001856">
    <property type="protein sequence ID" value="KII71116.1"/>
    <property type="molecule type" value="Genomic_DNA"/>
</dbReference>
<dbReference type="PANTHER" id="PTHR37984">
    <property type="entry name" value="PROTEIN CBG26694"/>
    <property type="match status" value="1"/>
</dbReference>
<dbReference type="InterPro" id="IPR050951">
    <property type="entry name" value="Retrovirus_Pol_polyprotein"/>
</dbReference>
<accession>A0A0C2MUX7</accession>
<dbReference type="InterPro" id="IPR043128">
    <property type="entry name" value="Rev_trsase/Diguanyl_cyclase"/>
</dbReference>
<dbReference type="Gene3D" id="3.30.70.270">
    <property type="match status" value="1"/>
</dbReference>
<comment type="caution">
    <text evidence="1">The sequence shown here is derived from an EMBL/GenBank/DDBJ whole genome shotgun (WGS) entry which is preliminary data.</text>
</comment>
<dbReference type="InterPro" id="IPR043502">
    <property type="entry name" value="DNA/RNA_pol_sf"/>
</dbReference>
<dbReference type="AlphaFoldDB" id="A0A0C2MUX7"/>
<dbReference type="Proteomes" id="UP000031668">
    <property type="component" value="Unassembled WGS sequence"/>
</dbReference>
<evidence type="ECO:0000313" key="1">
    <source>
        <dbReference type="EMBL" id="KII71116.1"/>
    </source>
</evidence>
<protein>
    <submittedName>
        <fullName evidence="1">Retrovirus-related Pol polyprotein</fullName>
    </submittedName>
</protein>
<dbReference type="PANTHER" id="PTHR37984:SF5">
    <property type="entry name" value="PROTEIN NYNRIN-LIKE"/>
    <property type="match status" value="1"/>
</dbReference>
<dbReference type="Gene3D" id="3.10.10.10">
    <property type="entry name" value="HIV Type 1 Reverse Transcriptase, subunit A, domain 1"/>
    <property type="match status" value="1"/>
</dbReference>
<sequence>MEAINDSVDEGIRKGIWKSPPYNDSGTPIVLMPMSTMGKVRICGDYSKWVNNYLRDYSFPILQVDELMRRLNNVHYFSKIDLADASNQILLDEVSRKRLAISTHSDVYIQNRLPFRI</sequence>
<gene>
    <name evidence="1" type="ORF">RF11_04439</name>
</gene>
<reference evidence="1 2" key="1">
    <citation type="journal article" date="2014" name="Genome Biol. Evol.">
        <title>The genome of the myxosporean Thelohanellus kitauei shows adaptations to nutrient acquisition within its fish host.</title>
        <authorList>
            <person name="Yang Y."/>
            <person name="Xiong J."/>
            <person name="Zhou Z."/>
            <person name="Huo F."/>
            <person name="Miao W."/>
            <person name="Ran C."/>
            <person name="Liu Y."/>
            <person name="Zhang J."/>
            <person name="Feng J."/>
            <person name="Wang M."/>
            <person name="Wang M."/>
            <person name="Wang L."/>
            <person name="Yao B."/>
        </authorList>
    </citation>
    <scope>NUCLEOTIDE SEQUENCE [LARGE SCALE GENOMIC DNA]</scope>
    <source>
        <strain evidence="1">Wuqing</strain>
    </source>
</reference>
<dbReference type="SUPFAM" id="SSF56672">
    <property type="entry name" value="DNA/RNA polymerases"/>
    <property type="match status" value="1"/>
</dbReference>
<name>A0A0C2MUX7_THEKT</name>